<keyword evidence="2" id="KW-1185">Reference proteome</keyword>
<name>A0ACA9SCC2_9GLOM</name>
<accession>A0ACA9SCC2</accession>
<dbReference type="Proteomes" id="UP000789920">
    <property type="component" value="Unassembled WGS sequence"/>
</dbReference>
<organism evidence="1 2">
    <name type="scientific">Racocetra persica</name>
    <dbReference type="NCBI Taxonomy" id="160502"/>
    <lineage>
        <taxon>Eukaryota</taxon>
        <taxon>Fungi</taxon>
        <taxon>Fungi incertae sedis</taxon>
        <taxon>Mucoromycota</taxon>
        <taxon>Glomeromycotina</taxon>
        <taxon>Glomeromycetes</taxon>
        <taxon>Diversisporales</taxon>
        <taxon>Gigasporaceae</taxon>
        <taxon>Racocetra</taxon>
    </lineage>
</organism>
<comment type="caution">
    <text evidence="1">The sequence shown here is derived from an EMBL/GenBank/DDBJ whole genome shotgun (WGS) entry which is preliminary data.</text>
</comment>
<reference evidence="1" key="1">
    <citation type="submission" date="2021-06" db="EMBL/GenBank/DDBJ databases">
        <authorList>
            <person name="Kallberg Y."/>
            <person name="Tangrot J."/>
            <person name="Rosling A."/>
        </authorList>
    </citation>
    <scope>NUCLEOTIDE SEQUENCE</scope>
    <source>
        <strain evidence="1">MA461A</strain>
    </source>
</reference>
<proteinExistence type="predicted"/>
<feature type="non-terminal residue" evidence="1">
    <location>
        <position position="1"/>
    </location>
</feature>
<protein>
    <submittedName>
        <fullName evidence="1">24672_t:CDS:1</fullName>
    </submittedName>
</protein>
<feature type="non-terminal residue" evidence="1">
    <location>
        <position position="52"/>
    </location>
</feature>
<gene>
    <name evidence="1" type="ORF">RPERSI_LOCUS29433</name>
</gene>
<evidence type="ECO:0000313" key="2">
    <source>
        <dbReference type="Proteomes" id="UP000789920"/>
    </source>
</evidence>
<evidence type="ECO:0000313" key="1">
    <source>
        <dbReference type="EMBL" id="CAG8835111.1"/>
    </source>
</evidence>
<sequence length="52" mass="5891">EEYECDPGISRLLKFCSGLESNGLWIKQDYFELTIPGTEFSVSENGEYGLPK</sequence>
<dbReference type="EMBL" id="CAJVQC010111046">
    <property type="protein sequence ID" value="CAG8835111.1"/>
    <property type="molecule type" value="Genomic_DNA"/>
</dbReference>